<reference evidence="4" key="1">
    <citation type="submission" date="2018-04" db="EMBL/GenBank/DDBJ databases">
        <title>Draft genome sequence of the Candidatus Spirobacillus cienkowskii, a pathogen of freshwater Daphnia species, reconstructed from hemolymph metagenomic reads.</title>
        <authorList>
            <person name="Bresciani L."/>
            <person name="Lemos L.N."/>
            <person name="Wale N."/>
            <person name="Lin J.Y."/>
            <person name="Fernandes G.R."/>
            <person name="Duffy M.A."/>
            <person name="Rodrigues J.M."/>
        </authorList>
    </citation>
    <scope>NUCLEOTIDE SEQUENCE [LARGE SCALE GENOMIC DNA]</scope>
    <source>
        <strain evidence="4">Binning01</strain>
    </source>
</reference>
<proteinExistence type="predicted"/>
<evidence type="ECO:0000259" key="3">
    <source>
        <dbReference type="Pfam" id="PF25087"/>
    </source>
</evidence>
<dbReference type="PANTHER" id="PTHR43584:SF8">
    <property type="entry name" value="N-ACETYLMURAMATE ALPHA-1-PHOSPHATE URIDYLYLTRANSFERASE"/>
    <property type="match status" value="1"/>
</dbReference>
<keyword evidence="2" id="KW-0012">Acyltransferase</keyword>
<dbReference type="AlphaFoldDB" id="A0A369KNN2"/>
<dbReference type="Proteomes" id="UP000253934">
    <property type="component" value="Unassembled WGS sequence"/>
</dbReference>
<keyword evidence="1" id="KW-0808">Transferase</keyword>
<protein>
    <recommendedName>
        <fullName evidence="3">Mannose-1-phosphate guanyltransferase C-terminal domain-containing protein</fullName>
    </recommendedName>
</protein>
<dbReference type="InterPro" id="IPR056729">
    <property type="entry name" value="GMPPB_C"/>
</dbReference>
<dbReference type="GO" id="GO:0016746">
    <property type="term" value="F:acyltransferase activity"/>
    <property type="evidence" value="ECO:0007669"/>
    <property type="project" value="UniProtKB-KW"/>
</dbReference>
<dbReference type="EMBL" id="QOVW01000065">
    <property type="protein sequence ID" value="RDB36181.1"/>
    <property type="molecule type" value="Genomic_DNA"/>
</dbReference>
<evidence type="ECO:0000313" key="5">
    <source>
        <dbReference type="Proteomes" id="UP000253934"/>
    </source>
</evidence>
<comment type="caution">
    <text evidence="4">The sequence shown here is derived from an EMBL/GenBank/DDBJ whole genome shotgun (WGS) entry which is preliminary data.</text>
</comment>
<evidence type="ECO:0000256" key="1">
    <source>
        <dbReference type="ARBA" id="ARBA00022679"/>
    </source>
</evidence>
<dbReference type="Pfam" id="PF25087">
    <property type="entry name" value="GMPPB_C"/>
    <property type="match status" value="1"/>
</dbReference>
<feature type="domain" description="Mannose-1-phosphate guanyltransferase C-terminal" evidence="3">
    <location>
        <begin position="96"/>
        <end position="216"/>
    </location>
</feature>
<gene>
    <name evidence="4" type="ORF">DCC88_06270</name>
</gene>
<dbReference type="Gene3D" id="2.160.10.10">
    <property type="entry name" value="Hexapeptide repeat proteins"/>
    <property type="match status" value="1"/>
</dbReference>
<dbReference type="PANTHER" id="PTHR43584">
    <property type="entry name" value="NUCLEOTIDYL TRANSFERASE"/>
    <property type="match status" value="1"/>
</dbReference>
<dbReference type="SUPFAM" id="SSF51161">
    <property type="entry name" value="Trimeric LpxA-like enzymes"/>
    <property type="match status" value="1"/>
</dbReference>
<accession>A0A369KNN2</accession>
<evidence type="ECO:0000256" key="2">
    <source>
        <dbReference type="ARBA" id="ARBA00023315"/>
    </source>
</evidence>
<keyword evidence="5" id="KW-1185">Reference proteome</keyword>
<evidence type="ECO:0000313" key="4">
    <source>
        <dbReference type="EMBL" id="RDB36181.1"/>
    </source>
</evidence>
<dbReference type="RefSeq" id="WP_338637033.1">
    <property type="nucleotide sequence ID" value="NZ_CP146516.1"/>
</dbReference>
<dbReference type="InterPro" id="IPR050065">
    <property type="entry name" value="GlmU-like"/>
</dbReference>
<dbReference type="GO" id="GO:0016779">
    <property type="term" value="F:nucleotidyltransferase activity"/>
    <property type="evidence" value="ECO:0007669"/>
    <property type="project" value="UniProtKB-ARBA"/>
</dbReference>
<name>A0A369KNN2_9BACT</name>
<dbReference type="InterPro" id="IPR011004">
    <property type="entry name" value="Trimer_LpxA-like_sf"/>
</dbReference>
<sequence length="232" mass="25128">MHRISLESKFVTNDILFELKQADALHISLELKSFLLECEYPWKALGNTLTQFIQKNIQLIEPQHRILGQVSPAAFLENLENIVIKEGAVVEAGAYISGPCIIESKAVVRHGAYIRGSVFVGEGAVVGHTTECKGSILLPYAKAAHFNYVGDSILGYDSNLGAGTKLANLKINHSYVLIVLDNKKVDTGLKKFGAVLGNRAQTGCNAVTNPGTIMLPEAVLFPNQTALGIVKR</sequence>
<organism evidence="4 5">
    <name type="scientific">Spirobacillus cienkowskii</name>
    <dbReference type="NCBI Taxonomy" id="495820"/>
    <lineage>
        <taxon>Bacteria</taxon>
        <taxon>Pseudomonadati</taxon>
        <taxon>Bdellovibrionota</taxon>
        <taxon>Oligoflexia</taxon>
        <taxon>Silvanigrellales</taxon>
        <taxon>Spirobacillus</taxon>
    </lineage>
</organism>